<dbReference type="PRINTS" id="PR00421">
    <property type="entry name" value="THIOREDOXIN"/>
</dbReference>
<gene>
    <name evidence="9" type="ORF">EV700_1361</name>
</gene>
<evidence type="ECO:0000256" key="4">
    <source>
        <dbReference type="ARBA" id="ARBA00022982"/>
    </source>
</evidence>
<keyword evidence="6" id="KW-0676">Redox-active center</keyword>
<dbReference type="GO" id="GO:0046872">
    <property type="term" value="F:metal ion binding"/>
    <property type="evidence" value="ECO:0007669"/>
    <property type="project" value="UniProtKB-KW"/>
</dbReference>
<evidence type="ECO:0000256" key="7">
    <source>
        <dbReference type="NCBIfam" id="TIGR01068"/>
    </source>
</evidence>
<dbReference type="InterPro" id="IPR017937">
    <property type="entry name" value="Thioredoxin_CS"/>
</dbReference>
<dbReference type="GO" id="GO:0005737">
    <property type="term" value="C:cytoplasm"/>
    <property type="evidence" value="ECO:0007669"/>
    <property type="project" value="TreeGrafter"/>
</dbReference>
<dbReference type="NCBIfam" id="NF008229">
    <property type="entry name" value="PRK10996.1"/>
    <property type="match status" value="1"/>
</dbReference>
<dbReference type="InterPro" id="IPR049299">
    <property type="entry name" value="Thio2_N"/>
</dbReference>
<keyword evidence="3" id="KW-0479">Metal-binding</keyword>
<comment type="similarity">
    <text evidence="1">Belongs to the thioredoxin family.</text>
</comment>
<dbReference type="PANTHER" id="PTHR45663:SF11">
    <property type="entry name" value="GEO12009P1"/>
    <property type="match status" value="1"/>
</dbReference>
<dbReference type="OrthoDB" id="9790390at2"/>
<evidence type="ECO:0000256" key="2">
    <source>
        <dbReference type="ARBA" id="ARBA00022448"/>
    </source>
</evidence>
<dbReference type="NCBIfam" id="TIGR01068">
    <property type="entry name" value="thioredoxin"/>
    <property type="match status" value="1"/>
</dbReference>
<dbReference type="AlphaFoldDB" id="A0A4Q7ZA60"/>
<dbReference type="Proteomes" id="UP000292423">
    <property type="component" value="Unassembled WGS sequence"/>
</dbReference>
<dbReference type="FunFam" id="3.40.30.10:FF:000001">
    <property type="entry name" value="Thioredoxin"/>
    <property type="match status" value="1"/>
</dbReference>
<evidence type="ECO:0000259" key="8">
    <source>
        <dbReference type="PROSITE" id="PS51352"/>
    </source>
</evidence>
<dbReference type="RefSeq" id="WP_130412068.1">
    <property type="nucleotide sequence ID" value="NZ_SHKX01000011.1"/>
</dbReference>
<dbReference type="CDD" id="cd02947">
    <property type="entry name" value="TRX_family"/>
    <property type="match status" value="1"/>
</dbReference>
<accession>A0A4Q7ZA60</accession>
<dbReference type="Pfam" id="PF21352">
    <property type="entry name" value="Zn_ribbon_Thio2"/>
    <property type="match status" value="1"/>
</dbReference>
<keyword evidence="2" id="KW-0813">Transport</keyword>
<comment type="caution">
    <text evidence="9">The sequence shown here is derived from an EMBL/GenBank/DDBJ whole genome shotgun (WGS) entry which is preliminary data.</text>
</comment>
<dbReference type="SUPFAM" id="SSF52833">
    <property type="entry name" value="Thioredoxin-like"/>
    <property type="match status" value="1"/>
</dbReference>
<dbReference type="Gene3D" id="3.40.30.10">
    <property type="entry name" value="Glutaredoxin"/>
    <property type="match status" value="1"/>
</dbReference>
<dbReference type="InterPro" id="IPR036249">
    <property type="entry name" value="Thioredoxin-like_sf"/>
</dbReference>
<keyword evidence="10" id="KW-1185">Reference proteome</keyword>
<proteinExistence type="inferred from homology"/>
<dbReference type="PANTHER" id="PTHR45663">
    <property type="entry name" value="GEO12009P1"/>
    <property type="match status" value="1"/>
</dbReference>
<dbReference type="InterPro" id="IPR013766">
    <property type="entry name" value="Thioredoxin_domain"/>
</dbReference>
<dbReference type="PROSITE" id="PS00194">
    <property type="entry name" value="THIOREDOXIN_1"/>
    <property type="match status" value="1"/>
</dbReference>
<evidence type="ECO:0000313" key="10">
    <source>
        <dbReference type="Proteomes" id="UP000292423"/>
    </source>
</evidence>
<keyword evidence="4" id="KW-0249">Electron transport</keyword>
<dbReference type="Gene3D" id="2.30.30.380">
    <property type="entry name" value="Zn-finger domain of Sec23/24"/>
    <property type="match status" value="1"/>
</dbReference>
<protein>
    <recommendedName>
        <fullName evidence="7">Thioredoxin</fullName>
    </recommendedName>
</protein>
<evidence type="ECO:0000313" key="9">
    <source>
        <dbReference type="EMBL" id="RZU46974.1"/>
    </source>
</evidence>
<evidence type="ECO:0000256" key="3">
    <source>
        <dbReference type="ARBA" id="ARBA00022723"/>
    </source>
</evidence>
<feature type="domain" description="Thioredoxin" evidence="8">
    <location>
        <begin position="19"/>
        <end position="143"/>
    </location>
</feature>
<reference evidence="9 10" key="1">
    <citation type="submission" date="2019-02" db="EMBL/GenBank/DDBJ databases">
        <title>Genomic Encyclopedia of Type Strains, Phase IV (KMG-IV): sequencing the most valuable type-strain genomes for metagenomic binning, comparative biology and taxonomic classification.</title>
        <authorList>
            <person name="Goeker M."/>
        </authorList>
    </citation>
    <scope>NUCLEOTIDE SEQUENCE [LARGE SCALE GENOMIC DNA]</scope>
    <source>
        <strain evidence="9 10">DSM 105135</strain>
    </source>
</reference>
<dbReference type="InterPro" id="IPR005746">
    <property type="entry name" value="Thioredoxin"/>
</dbReference>
<evidence type="ECO:0000256" key="5">
    <source>
        <dbReference type="ARBA" id="ARBA00023157"/>
    </source>
</evidence>
<dbReference type="PROSITE" id="PS51352">
    <property type="entry name" value="THIOREDOXIN_2"/>
    <property type="match status" value="1"/>
</dbReference>
<sequence length="143" mass="15778">MSDLHLVCPHCAAINRVPAERLQQAPSCGKCHQPLLTGAPVDLDSATFDRFISRNDLPVVVDFWASWCGPCKMMAPHFATAAREMNGQVLFAKVSTEDAPDLAQRYNIRSIPTLALFRGGQEIDRVSGAMNAGQLQSWLRVKR</sequence>
<keyword evidence="5" id="KW-1015">Disulfide bond</keyword>
<dbReference type="GO" id="GO:0015035">
    <property type="term" value="F:protein-disulfide reductase activity"/>
    <property type="evidence" value="ECO:0007669"/>
    <property type="project" value="UniProtKB-UniRule"/>
</dbReference>
<evidence type="ECO:0000256" key="1">
    <source>
        <dbReference type="ARBA" id="ARBA00008987"/>
    </source>
</evidence>
<name>A0A4Q7ZA60_9GAMM</name>
<organism evidence="9 10">
    <name type="scientific">Fluviicoccus keumensis</name>
    <dbReference type="NCBI Taxonomy" id="1435465"/>
    <lineage>
        <taxon>Bacteria</taxon>
        <taxon>Pseudomonadati</taxon>
        <taxon>Pseudomonadota</taxon>
        <taxon>Gammaproteobacteria</taxon>
        <taxon>Moraxellales</taxon>
        <taxon>Moraxellaceae</taxon>
        <taxon>Fluviicoccus</taxon>
    </lineage>
</organism>
<evidence type="ECO:0000256" key="6">
    <source>
        <dbReference type="ARBA" id="ARBA00023284"/>
    </source>
</evidence>
<dbReference type="Pfam" id="PF00085">
    <property type="entry name" value="Thioredoxin"/>
    <property type="match status" value="1"/>
</dbReference>
<dbReference type="EMBL" id="SHKX01000011">
    <property type="protein sequence ID" value="RZU46974.1"/>
    <property type="molecule type" value="Genomic_DNA"/>
</dbReference>